<evidence type="ECO:0000313" key="3">
    <source>
        <dbReference type="EMBL" id="KXN98689.1"/>
    </source>
</evidence>
<keyword evidence="1" id="KW-0732">Signal</keyword>
<evidence type="ECO:0000259" key="2">
    <source>
        <dbReference type="Pfam" id="PF18962"/>
    </source>
</evidence>
<evidence type="ECO:0000256" key="1">
    <source>
        <dbReference type="ARBA" id="ARBA00022729"/>
    </source>
</evidence>
<dbReference type="EMBL" id="JRWG01000005">
    <property type="protein sequence ID" value="KXN98689.1"/>
    <property type="molecule type" value="Genomic_DNA"/>
</dbReference>
<dbReference type="NCBIfam" id="TIGR04183">
    <property type="entry name" value="Por_Secre_tail"/>
    <property type="match status" value="1"/>
</dbReference>
<proteinExistence type="predicted"/>
<dbReference type="Proteomes" id="UP000070138">
    <property type="component" value="Unassembled WGS sequence"/>
</dbReference>
<dbReference type="AlphaFoldDB" id="A0A137RGS6"/>
<dbReference type="Pfam" id="PF18962">
    <property type="entry name" value="Por_Secre_tail"/>
    <property type="match status" value="1"/>
</dbReference>
<gene>
    <name evidence="3" type="ORF">LS48_08985</name>
</gene>
<protein>
    <recommendedName>
        <fullName evidence="2">Secretion system C-terminal sorting domain-containing protein</fullName>
    </recommendedName>
</protein>
<evidence type="ECO:0000313" key="4">
    <source>
        <dbReference type="Proteomes" id="UP000070138"/>
    </source>
</evidence>
<name>A0A137RGS6_9FLAO</name>
<organism evidence="3 4">
    <name type="scientific">Aequorivita aquimaris</name>
    <dbReference type="NCBI Taxonomy" id="1548749"/>
    <lineage>
        <taxon>Bacteria</taxon>
        <taxon>Pseudomonadati</taxon>
        <taxon>Bacteroidota</taxon>
        <taxon>Flavobacteriia</taxon>
        <taxon>Flavobacteriales</taxon>
        <taxon>Flavobacteriaceae</taxon>
        <taxon>Aequorivita</taxon>
    </lineage>
</organism>
<comment type="caution">
    <text evidence="3">The sequence shown here is derived from an EMBL/GenBank/DDBJ whole genome shotgun (WGS) entry which is preliminary data.</text>
</comment>
<reference evidence="4" key="1">
    <citation type="submission" date="2014-10" db="EMBL/GenBank/DDBJ databases">
        <title>Genome sequencing of Vitellibacter sp. D-24.</title>
        <authorList>
            <person name="Thevarajoo S."/>
            <person name="Selvaratnam C."/>
            <person name="Goh K.M."/>
            <person name="Chong C.S."/>
        </authorList>
    </citation>
    <scope>NUCLEOTIDE SEQUENCE [LARGE SCALE GENOMIC DNA]</scope>
    <source>
        <strain evidence="4">D-24</strain>
    </source>
</reference>
<dbReference type="InterPro" id="IPR026444">
    <property type="entry name" value="Secre_tail"/>
</dbReference>
<feature type="domain" description="Secretion system C-terminal sorting" evidence="2">
    <location>
        <begin position="46"/>
        <end position="117"/>
    </location>
</feature>
<keyword evidence="4" id="KW-1185">Reference proteome</keyword>
<reference evidence="3 4" key="2">
    <citation type="journal article" date="2016" name="Int. J. Syst. Evol. Microbiol.">
        <title>Vitellibacter aquimaris sp. nov., a marine bacterium isolated from seawater.</title>
        <authorList>
            <person name="Thevarajoo S."/>
            <person name="Selvaratnam C."/>
            <person name="Goh K.M."/>
            <person name="Hong K.W."/>
            <person name="Chan X.Y."/>
            <person name="Chan K.G."/>
            <person name="Chong C.S."/>
        </authorList>
    </citation>
    <scope>NUCLEOTIDE SEQUENCE [LARGE SCALE GENOMIC DNA]</scope>
    <source>
        <strain evidence="3 4">D-24</strain>
    </source>
</reference>
<dbReference type="OrthoDB" id="1652165at2"/>
<accession>A0A137RGS6</accession>
<dbReference type="STRING" id="1548749.LS48_08985"/>
<sequence>MNKNFDSVIDFRFTVTNECGNPQYTPVRFIIVEDGGRPQPFENFVIYPVPAKDMITITNTQSESPVNGAVLYDMFGQEKTASQTVSNNSIILDVGNITEGIYILKITGNNGIEVTKHISIKR</sequence>
<dbReference type="RefSeq" id="WP_062622179.1">
    <property type="nucleotide sequence ID" value="NZ_JRWG01000005.1"/>
</dbReference>